<name>M0PC47_9EURY</name>
<evidence type="ECO:0000313" key="1">
    <source>
        <dbReference type="EMBL" id="EMA67591.1"/>
    </source>
</evidence>
<gene>
    <name evidence="1" type="ORF">C461_07689</name>
</gene>
<keyword evidence="2" id="KW-1185">Reference proteome</keyword>
<comment type="caution">
    <text evidence="1">The sequence shown here is derived from an EMBL/GenBank/DDBJ whole genome shotgun (WGS) entry which is preliminary data.</text>
</comment>
<reference evidence="1 2" key="1">
    <citation type="journal article" date="2014" name="PLoS Genet.">
        <title>Phylogenetically driven sequencing of extremely halophilic archaea reveals strategies for static and dynamic osmo-response.</title>
        <authorList>
            <person name="Becker E.A."/>
            <person name="Seitzer P.M."/>
            <person name="Tritt A."/>
            <person name="Larsen D."/>
            <person name="Krusor M."/>
            <person name="Yao A.I."/>
            <person name="Wu D."/>
            <person name="Madern D."/>
            <person name="Eisen J.A."/>
            <person name="Darling A.E."/>
            <person name="Facciotti M.T."/>
        </authorList>
    </citation>
    <scope>NUCLEOTIDE SEQUENCE [LARGE SCALE GENOMIC DNA]</scope>
    <source>
        <strain evidence="1 2">JCM 13560</strain>
    </source>
</reference>
<protein>
    <submittedName>
        <fullName evidence="1">Uncharacterized protein</fullName>
    </submittedName>
</protein>
<dbReference type="AlphaFoldDB" id="M0PC47"/>
<sequence>MNSSVFCNKKVNQVVVYRVQYCVINDIVYFLTFWYLLAKIRVVISGVGRKPDSFIGFYSRFISRPSFHISIIPDLFFRERMYQNLMVIFSQCFFQLAEGLRDNIVVLTVDEYIRIN</sequence>
<dbReference type="EMBL" id="AOJI01000022">
    <property type="protein sequence ID" value="EMA67591.1"/>
    <property type="molecule type" value="Genomic_DNA"/>
</dbReference>
<accession>M0PC47</accession>
<organism evidence="1 2">
    <name type="scientific">Halorubrum aidingense JCM 13560</name>
    <dbReference type="NCBI Taxonomy" id="1230454"/>
    <lineage>
        <taxon>Archaea</taxon>
        <taxon>Methanobacteriati</taxon>
        <taxon>Methanobacteriota</taxon>
        <taxon>Stenosarchaea group</taxon>
        <taxon>Halobacteria</taxon>
        <taxon>Halobacteriales</taxon>
        <taxon>Haloferacaceae</taxon>
        <taxon>Halorubrum</taxon>
    </lineage>
</organism>
<proteinExistence type="predicted"/>
<dbReference type="Proteomes" id="UP000011575">
    <property type="component" value="Unassembled WGS sequence"/>
</dbReference>
<evidence type="ECO:0000313" key="2">
    <source>
        <dbReference type="Proteomes" id="UP000011575"/>
    </source>
</evidence>